<reference key="2">
    <citation type="submission" date="2011-05" db="EMBL/GenBank/DDBJ databases">
        <title>The Genome Sequence of Magnaporthe oryzae 70-15.</title>
        <authorList>
            <consortium name="The Broad Institute Genome Sequencing Platform"/>
            <person name="Ma L.-J."/>
            <person name="Dead R."/>
            <person name="Young S.K."/>
            <person name="Zeng Q."/>
            <person name="Gargeya S."/>
            <person name="Fitzgerald M."/>
            <person name="Haas B."/>
            <person name="Abouelleil A."/>
            <person name="Alvarado L."/>
            <person name="Arachchi H.M."/>
            <person name="Berlin A."/>
            <person name="Brown A."/>
            <person name="Chapman S.B."/>
            <person name="Chen Z."/>
            <person name="Dunbar C."/>
            <person name="Freedman E."/>
            <person name="Gearin G."/>
            <person name="Gellesch M."/>
            <person name="Goldberg J."/>
            <person name="Griggs A."/>
            <person name="Gujja S."/>
            <person name="Heiman D."/>
            <person name="Howarth C."/>
            <person name="Larson L."/>
            <person name="Lui A."/>
            <person name="MacDonald P.J.P."/>
            <person name="Mehta T."/>
            <person name="Montmayeur A."/>
            <person name="Murphy C."/>
            <person name="Neiman D."/>
            <person name="Pearson M."/>
            <person name="Priest M."/>
            <person name="Roberts A."/>
            <person name="Saif S."/>
            <person name="Shea T."/>
            <person name="Shenoy N."/>
            <person name="Sisk P."/>
            <person name="Stolte C."/>
            <person name="Sykes S."/>
            <person name="Yandava C."/>
            <person name="Wortman J."/>
            <person name="Nusbaum C."/>
            <person name="Birren B."/>
        </authorList>
    </citation>
    <scope>NUCLEOTIDE SEQUENCE</scope>
    <source>
        <strain>70-15</strain>
    </source>
</reference>
<dbReference type="VEuPathDB" id="FungiDB:MGG_08406"/>
<dbReference type="AlphaFoldDB" id="G4MVX7"/>
<name>G4MVX7_PYRO7</name>
<feature type="chain" id="PRO_5003465582" evidence="2">
    <location>
        <begin position="21"/>
        <end position="158"/>
    </location>
</feature>
<dbReference type="RefSeq" id="XP_003715652.1">
    <property type="nucleotide sequence ID" value="XM_003715604.1"/>
</dbReference>
<sequence length="158" mass="17672">MKTSIITALAVFSWSHAVSGVQIPRGGSNQCALRNKKLLNSPELENHDQNIPRNHHRSNCHDHIHHKHIYNHRHVTQEARRSPTGPRPHPQVRGRSMPRLGGLPVRLLVFGGYGTHDDGGAGAHRNIPDDVDGDRHADVDCDIGSGVHRCRKHLHTQR</sequence>
<organism evidence="3 4">
    <name type="scientific">Pyricularia oryzae (strain 70-15 / ATCC MYA-4617 / FGSC 8958)</name>
    <name type="common">Rice blast fungus</name>
    <name type="synonym">Magnaporthe oryzae</name>
    <dbReference type="NCBI Taxonomy" id="242507"/>
    <lineage>
        <taxon>Eukaryota</taxon>
        <taxon>Fungi</taxon>
        <taxon>Dikarya</taxon>
        <taxon>Ascomycota</taxon>
        <taxon>Pezizomycotina</taxon>
        <taxon>Sordariomycetes</taxon>
        <taxon>Sordariomycetidae</taxon>
        <taxon>Magnaporthales</taxon>
        <taxon>Pyriculariaceae</taxon>
        <taxon>Pyricularia</taxon>
    </lineage>
</organism>
<dbReference type="EMBL" id="CM001232">
    <property type="protein sequence ID" value="EHA55845.1"/>
    <property type="molecule type" value="Genomic_DNA"/>
</dbReference>
<proteinExistence type="predicted"/>
<protein>
    <submittedName>
        <fullName evidence="3">Uncharacterized protein</fullName>
    </submittedName>
</protein>
<dbReference type="Proteomes" id="UP000009058">
    <property type="component" value="Chromosome 2"/>
</dbReference>
<dbReference type="OrthoDB" id="10647051at2759"/>
<evidence type="ECO:0000313" key="3">
    <source>
        <dbReference type="EMBL" id="EHA55845.1"/>
    </source>
</evidence>
<dbReference type="KEGG" id="mgr:MGG_08406"/>
<evidence type="ECO:0000313" key="4">
    <source>
        <dbReference type="Proteomes" id="UP000009058"/>
    </source>
</evidence>
<reference evidence="3 4" key="1">
    <citation type="journal article" date="2005" name="Nature">
        <title>The genome sequence of the rice blast fungus Magnaporthe grisea.</title>
        <authorList>
            <person name="Dean R.A."/>
            <person name="Talbot N.J."/>
            <person name="Ebbole D.J."/>
            <person name="Farman M.L."/>
            <person name="Mitchell T.K."/>
            <person name="Orbach M.J."/>
            <person name="Thon M."/>
            <person name="Kulkarni R."/>
            <person name="Xu J.R."/>
            <person name="Pan H."/>
            <person name="Read N.D."/>
            <person name="Lee Y.H."/>
            <person name="Carbone I."/>
            <person name="Brown D."/>
            <person name="Oh Y.Y."/>
            <person name="Donofrio N."/>
            <person name="Jeong J.S."/>
            <person name="Soanes D.M."/>
            <person name="Djonovic S."/>
            <person name="Kolomiets E."/>
            <person name="Rehmeyer C."/>
            <person name="Li W."/>
            <person name="Harding M."/>
            <person name="Kim S."/>
            <person name="Lebrun M.H."/>
            <person name="Bohnert H."/>
            <person name="Coughlan S."/>
            <person name="Butler J."/>
            <person name="Calvo S."/>
            <person name="Ma L.J."/>
            <person name="Nicol R."/>
            <person name="Purcell S."/>
            <person name="Nusbaum C."/>
            <person name="Galagan J.E."/>
            <person name="Birren B.W."/>
        </authorList>
    </citation>
    <scope>NUCLEOTIDE SEQUENCE [LARGE SCALE GENOMIC DNA]</scope>
    <source>
        <strain evidence="4">70-15 / ATCC MYA-4617 / FGSC 8958</strain>
    </source>
</reference>
<evidence type="ECO:0000256" key="1">
    <source>
        <dbReference type="SAM" id="MobiDB-lite"/>
    </source>
</evidence>
<dbReference type="HOGENOM" id="CLU_1669729_0_0_1"/>
<keyword evidence="2" id="KW-0732">Signal</keyword>
<evidence type="ECO:0000256" key="2">
    <source>
        <dbReference type="SAM" id="SignalP"/>
    </source>
</evidence>
<dbReference type="GeneID" id="2678587"/>
<accession>G4MVX7</accession>
<dbReference type="InParanoid" id="G4MVX7"/>
<keyword evidence="4" id="KW-1185">Reference proteome</keyword>
<feature type="region of interest" description="Disordered" evidence="1">
    <location>
        <begin position="77"/>
        <end position="98"/>
    </location>
</feature>
<gene>
    <name evidence="3" type="ORF">MGG_08406</name>
</gene>
<feature type="signal peptide" evidence="2">
    <location>
        <begin position="1"/>
        <end position="20"/>
    </location>
</feature>